<dbReference type="EMBL" id="CP006764">
    <property type="protein sequence ID" value="AIT62337.1"/>
    <property type="molecule type" value="Genomic_DNA"/>
</dbReference>
<feature type="transmembrane region" description="Helical" evidence="1">
    <location>
        <begin position="31"/>
        <end position="49"/>
    </location>
</feature>
<sequence>MSQPLSPAEAAARLDIAGALSRRTQVFNTAWASYAFFAAAATIMVLGQWATDNYGVPQTPWLLVGLTWNTIGVLVIVLVNARSSFARRGFGRNWFIALGLWMLTFLAGMLLPVSPFLALLFPVYAAVGILLEVRAVNQP</sequence>
<keyword evidence="1" id="KW-0812">Transmembrane</keyword>
<feature type="transmembrane region" description="Helical" evidence="1">
    <location>
        <begin position="93"/>
        <end position="111"/>
    </location>
</feature>
<dbReference type="RefSeq" id="WP_018022783.1">
    <property type="nucleotide sequence ID" value="NZ_AQUX01000012.1"/>
</dbReference>
<dbReference type="AlphaFoldDB" id="A0A097IJK2"/>
<evidence type="ECO:0000256" key="1">
    <source>
        <dbReference type="SAM" id="Phobius"/>
    </source>
</evidence>
<dbReference type="HOGENOM" id="CLU_1841752_0_0_11"/>
<dbReference type="STRING" id="558173.CDOO_11915"/>
<dbReference type="KEGG" id="cdo:CDOO_11915"/>
<reference evidence="2 3" key="1">
    <citation type="submission" date="2013-09" db="EMBL/GenBank/DDBJ databases">
        <title>Complete genome sequence of Corynebacterium doosanense CAU 212(T) (=DSM 45436(T)), isolated from activated sludge.</title>
        <authorList>
            <person name="Schaffert L."/>
            <person name="Albersmeier A."/>
            <person name="Kalinowski J."/>
            <person name="Ruckert C."/>
        </authorList>
    </citation>
    <scope>NUCLEOTIDE SEQUENCE [LARGE SCALE GENOMIC DNA]</scope>
    <source>
        <strain evidence="2 3">CAU 212</strain>
    </source>
</reference>
<dbReference type="Proteomes" id="UP000029914">
    <property type="component" value="Chromosome"/>
</dbReference>
<organism evidence="2 3">
    <name type="scientific">Corynebacterium doosanense CAU 212 = DSM 45436</name>
    <dbReference type="NCBI Taxonomy" id="558173"/>
    <lineage>
        <taxon>Bacteria</taxon>
        <taxon>Bacillati</taxon>
        <taxon>Actinomycetota</taxon>
        <taxon>Actinomycetes</taxon>
        <taxon>Mycobacteriales</taxon>
        <taxon>Corynebacteriaceae</taxon>
        <taxon>Corynebacterium</taxon>
    </lineage>
</organism>
<keyword evidence="1" id="KW-0472">Membrane</keyword>
<feature type="transmembrane region" description="Helical" evidence="1">
    <location>
        <begin position="117"/>
        <end position="136"/>
    </location>
</feature>
<evidence type="ECO:0000313" key="2">
    <source>
        <dbReference type="EMBL" id="AIT62337.1"/>
    </source>
</evidence>
<dbReference type="OrthoDB" id="4950658at2"/>
<protein>
    <submittedName>
        <fullName evidence="2">Uncharacterized protein</fullName>
    </submittedName>
</protein>
<keyword evidence="1" id="KW-1133">Transmembrane helix</keyword>
<evidence type="ECO:0000313" key="3">
    <source>
        <dbReference type="Proteomes" id="UP000029914"/>
    </source>
</evidence>
<gene>
    <name evidence="2" type="ORF">CDOO_11915</name>
</gene>
<proteinExistence type="predicted"/>
<keyword evidence="3" id="KW-1185">Reference proteome</keyword>
<accession>A0A097IJK2</accession>
<name>A0A097IJK2_9CORY</name>
<feature type="transmembrane region" description="Helical" evidence="1">
    <location>
        <begin position="61"/>
        <end position="81"/>
    </location>
</feature>